<proteinExistence type="predicted"/>
<keyword evidence="3" id="KW-1185">Reference proteome</keyword>
<dbReference type="EMBL" id="KQ965749">
    <property type="protein sequence ID" value="KXS17040.1"/>
    <property type="molecule type" value="Genomic_DNA"/>
</dbReference>
<accession>A0A139AJQ7</accession>
<protein>
    <submittedName>
        <fullName evidence="2">Uncharacterized protein</fullName>
    </submittedName>
</protein>
<evidence type="ECO:0000256" key="1">
    <source>
        <dbReference type="SAM" id="MobiDB-lite"/>
    </source>
</evidence>
<organism evidence="2 3">
    <name type="scientific">Gonapodya prolifera (strain JEL478)</name>
    <name type="common">Monoblepharis prolifera</name>
    <dbReference type="NCBI Taxonomy" id="1344416"/>
    <lineage>
        <taxon>Eukaryota</taxon>
        <taxon>Fungi</taxon>
        <taxon>Fungi incertae sedis</taxon>
        <taxon>Chytridiomycota</taxon>
        <taxon>Chytridiomycota incertae sedis</taxon>
        <taxon>Monoblepharidomycetes</taxon>
        <taxon>Monoblepharidales</taxon>
        <taxon>Gonapodyaceae</taxon>
        <taxon>Gonapodya</taxon>
    </lineage>
</organism>
<sequence>MTSSLGDSLCAPSFSPPIANVPHRTPISPLSLTSRTRHTPSDDESSTLASISSTSVLFDPAQVNAHRAQLASLKPRGAVMETERAAASFRATTHTEYVRELEKNVAVCFPKDPAPSPAT</sequence>
<name>A0A139AJQ7_GONPJ</name>
<dbReference type="Proteomes" id="UP000070544">
    <property type="component" value="Unassembled WGS sequence"/>
</dbReference>
<evidence type="ECO:0000313" key="2">
    <source>
        <dbReference type="EMBL" id="KXS17040.1"/>
    </source>
</evidence>
<feature type="region of interest" description="Disordered" evidence="1">
    <location>
        <begin position="1"/>
        <end position="48"/>
    </location>
</feature>
<reference evidence="2 3" key="1">
    <citation type="journal article" date="2015" name="Genome Biol. Evol.">
        <title>Phylogenomic analyses indicate that early fungi evolved digesting cell walls of algal ancestors of land plants.</title>
        <authorList>
            <person name="Chang Y."/>
            <person name="Wang S."/>
            <person name="Sekimoto S."/>
            <person name="Aerts A.L."/>
            <person name="Choi C."/>
            <person name="Clum A."/>
            <person name="LaButti K.M."/>
            <person name="Lindquist E.A."/>
            <person name="Yee Ngan C."/>
            <person name="Ohm R.A."/>
            <person name="Salamov A.A."/>
            <person name="Grigoriev I.V."/>
            <person name="Spatafora J.W."/>
            <person name="Berbee M.L."/>
        </authorList>
    </citation>
    <scope>NUCLEOTIDE SEQUENCE [LARGE SCALE GENOMIC DNA]</scope>
    <source>
        <strain evidence="2 3">JEL478</strain>
    </source>
</reference>
<dbReference type="AlphaFoldDB" id="A0A139AJQ7"/>
<gene>
    <name evidence="2" type="ORF">M427DRAFT_269242</name>
</gene>
<evidence type="ECO:0000313" key="3">
    <source>
        <dbReference type="Proteomes" id="UP000070544"/>
    </source>
</evidence>